<gene>
    <name evidence="1" type="ORF">GA0070621_1486</name>
</gene>
<name>A0A1A8ZEC0_9ACTN</name>
<proteinExistence type="predicted"/>
<evidence type="ECO:0000313" key="1">
    <source>
        <dbReference type="EMBL" id="SBT42352.1"/>
    </source>
</evidence>
<dbReference type="RefSeq" id="WP_091192566.1">
    <property type="nucleotide sequence ID" value="NZ_LT594324.1"/>
</dbReference>
<reference evidence="1 2" key="1">
    <citation type="submission" date="2016-06" db="EMBL/GenBank/DDBJ databases">
        <authorList>
            <person name="Kjaerup R.B."/>
            <person name="Dalgaard T.S."/>
            <person name="Juul-Madsen H.R."/>
        </authorList>
    </citation>
    <scope>NUCLEOTIDE SEQUENCE [LARGE SCALE GENOMIC DNA]</scope>
    <source>
        <strain evidence="1 2">DSM 45248</strain>
    </source>
</reference>
<dbReference type="EMBL" id="LT594324">
    <property type="protein sequence ID" value="SBT42352.1"/>
    <property type="molecule type" value="Genomic_DNA"/>
</dbReference>
<dbReference type="PATRIC" id="fig|299146.4.peg.1538"/>
<accession>A0A1A8ZEC0</accession>
<dbReference type="AlphaFoldDB" id="A0A1A8ZEC0"/>
<evidence type="ECO:0000313" key="2">
    <source>
        <dbReference type="Proteomes" id="UP000198765"/>
    </source>
</evidence>
<dbReference type="Proteomes" id="UP000198765">
    <property type="component" value="Chromosome I"/>
</dbReference>
<keyword evidence="2" id="KW-1185">Reference proteome</keyword>
<sequence>MTRQQFGFLAGFLPVAVWALGGIGVAAAATLAGLVGWLLVRLLDGDAAAPGFADRAERRR</sequence>
<organism evidence="1 2">
    <name type="scientific">Micromonospora narathiwatensis</name>
    <dbReference type="NCBI Taxonomy" id="299146"/>
    <lineage>
        <taxon>Bacteria</taxon>
        <taxon>Bacillati</taxon>
        <taxon>Actinomycetota</taxon>
        <taxon>Actinomycetes</taxon>
        <taxon>Micromonosporales</taxon>
        <taxon>Micromonosporaceae</taxon>
        <taxon>Micromonospora</taxon>
    </lineage>
</organism>
<protein>
    <submittedName>
        <fullName evidence="1">Uncharacterized protein</fullName>
    </submittedName>
</protein>